<feature type="region of interest" description="Disordered" evidence="1">
    <location>
        <begin position="1"/>
        <end position="33"/>
    </location>
</feature>
<reference evidence="2 3" key="1">
    <citation type="submission" date="2024-04" db="EMBL/GenBank/DDBJ databases">
        <authorList>
            <person name="Fracassetti M."/>
        </authorList>
    </citation>
    <scope>NUCLEOTIDE SEQUENCE [LARGE SCALE GENOMIC DNA]</scope>
</reference>
<feature type="compositionally biased region" description="Basic and acidic residues" evidence="1">
    <location>
        <begin position="1"/>
        <end position="17"/>
    </location>
</feature>
<dbReference type="Proteomes" id="UP001497516">
    <property type="component" value="Chromosome 1"/>
</dbReference>
<evidence type="ECO:0000313" key="3">
    <source>
        <dbReference type="Proteomes" id="UP001497516"/>
    </source>
</evidence>
<organism evidence="2 3">
    <name type="scientific">Linum trigynum</name>
    <dbReference type="NCBI Taxonomy" id="586398"/>
    <lineage>
        <taxon>Eukaryota</taxon>
        <taxon>Viridiplantae</taxon>
        <taxon>Streptophyta</taxon>
        <taxon>Embryophyta</taxon>
        <taxon>Tracheophyta</taxon>
        <taxon>Spermatophyta</taxon>
        <taxon>Magnoliopsida</taxon>
        <taxon>eudicotyledons</taxon>
        <taxon>Gunneridae</taxon>
        <taxon>Pentapetalae</taxon>
        <taxon>rosids</taxon>
        <taxon>fabids</taxon>
        <taxon>Malpighiales</taxon>
        <taxon>Linaceae</taxon>
        <taxon>Linum</taxon>
    </lineage>
</organism>
<dbReference type="PANTHER" id="PTHR33240:SF15">
    <property type="entry name" value="GAG-PRO-LIKE PROTEIN"/>
    <property type="match status" value="1"/>
</dbReference>
<dbReference type="PANTHER" id="PTHR33240">
    <property type="entry name" value="OS08G0508500 PROTEIN"/>
    <property type="match status" value="1"/>
</dbReference>
<accession>A0AAV2CFE2</accession>
<evidence type="ECO:0008006" key="4">
    <source>
        <dbReference type="Google" id="ProtNLM"/>
    </source>
</evidence>
<gene>
    <name evidence="2" type="ORF">LTRI10_LOCUS3012</name>
</gene>
<name>A0AAV2CFE2_9ROSI</name>
<evidence type="ECO:0000313" key="2">
    <source>
        <dbReference type="EMBL" id="CAL1355240.1"/>
    </source>
</evidence>
<keyword evidence="3" id="KW-1185">Reference proteome</keyword>
<sequence length="256" mass="28282">MAREKKQAPVNADKRLGAEMPPPPFEVTQEEKPDRLKLTVESITGTVDLREKLERSRHLRAASLEAKAVVQIHSNQESEEACQVPSVEALEIQGVIAVCKVKRMLLDTGSSMDVLFKSTFERMQLAPEMVYPSSSVLIGFSGAPAQVIGRVRLPVTLGDEVHRVTHAVEFGIVDRPLLALFNGVTSTCHQTLKFIAPQGIGISRGESIPRYALEDEAKGTTRRHKVNNVDVWPDEGPRVEAMDEELAIAIDEERPD</sequence>
<dbReference type="Gene3D" id="2.40.70.10">
    <property type="entry name" value="Acid Proteases"/>
    <property type="match status" value="1"/>
</dbReference>
<dbReference type="InterPro" id="IPR021109">
    <property type="entry name" value="Peptidase_aspartic_dom_sf"/>
</dbReference>
<dbReference type="CDD" id="cd00303">
    <property type="entry name" value="retropepsin_like"/>
    <property type="match status" value="1"/>
</dbReference>
<dbReference type="AlphaFoldDB" id="A0AAV2CFE2"/>
<dbReference type="EMBL" id="OZ034813">
    <property type="protein sequence ID" value="CAL1355240.1"/>
    <property type="molecule type" value="Genomic_DNA"/>
</dbReference>
<proteinExistence type="predicted"/>
<evidence type="ECO:0000256" key="1">
    <source>
        <dbReference type="SAM" id="MobiDB-lite"/>
    </source>
</evidence>
<protein>
    <recommendedName>
        <fullName evidence="4">Peptidase A2 domain-containing protein</fullName>
    </recommendedName>
</protein>